<gene>
    <name evidence="1" type="ORF">QS748_13815</name>
</gene>
<sequence length="328" mass="37310">MLKVFLFSCLSINKMRFLTAFQYVFFSYCLFVSMCIKAWPGSTNVQHQSPENSDEVKEQLARKGYSAGEDYFNSIVFNVDAGDIEFLNNVLDSEPVMEVQKEIHLGQRSFHVTMYLSDGEITCSSSDLQQGLKPLLGKMVKKLSTYIDDAIVKYELMLYKDESLLPMTIGFHRDSWPGSGKDPDYLAFAVLSLAEDNSSTVISNIKLGYIHVSCKQDYTSDDVSYNCDSFPSANGPFKCYHAIRKLKKGKVEHVVDLKNSTNTGYIINQKFIVNKEKLIVHGRYESRVVAANSFSRLSMIIRCYRDEDKHKTNNRSSKNLDNLKCSIL</sequence>
<dbReference type="AlphaFoldDB" id="A0AA90NWD1"/>
<evidence type="ECO:0000313" key="2">
    <source>
        <dbReference type="Proteomes" id="UP001178148"/>
    </source>
</evidence>
<name>A0AA90NWD1_9GAMM</name>
<reference evidence="1 2" key="1">
    <citation type="journal article" date="2023" name="bioRxiv">
        <title>An intranuclear bacterial parasite of deep-sea mussels expresses apoptosis inhibitors acquired from its host.</title>
        <authorList>
            <person name="Gonzalez Porras M.A."/>
            <person name="Assie A."/>
            <person name="Tietjen M."/>
            <person name="Violette M."/>
            <person name="Kleiner M."/>
            <person name="Gruber-Vodicka H."/>
            <person name="Dubilier N."/>
            <person name="Leisch N."/>
        </authorList>
    </citation>
    <scope>NUCLEOTIDE SEQUENCE [LARGE SCALE GENOMIC DNA]</scope>
    <source>
        <strain evidence="1">IAP13</strain>
    </source>
</reference>
<protein>
    <submittedName>
        <fullName evidence="1">Uncharacterized protein</fullName>
    </submittedName>
</protein>
<dbReference type="EMBL" id="JASXSV010000033">
    <property type="protein sequence ID" value="MDP0590197.1"/>
    <property type="molecule type" value="Genomic_DNA"/>
</dbReference>
<keyword evidence="2" id="KW-1185">Reference proteome</keyword>
<accession>A0AA90NWD1</accession>
<dbReference type="Proteomes" id="UP001178148">
    <property type="component" value="Unassembled WGS sequence"/>
</dbReference>
<comment type="caution">
    <text evidence="1">The sequence shown here is derived from an EMBL/GenBank/DDBJ whole genome shotgun (WGS) entry which is preliminary data.</text>
</comment>
<evidence type="ECO:0000313" key="1">
    <source>
        <dbReference type="EMBL" id="MDP0590197.1"/>
    </source>
</evidence>
<organism evidence="1 2">
    <name type="scientific">Candidatus Endonucleibacter bathymodioli</name>
    <dbReference type="NCBI Taxonomy" id="539814"/>
    <lineage>
        <taxon>Bacteria</taxon>
        <taxon>Pseudomonadati</taxon>
        <taxon>Pseudomonadota</taxon>
        <taxon>Gammaproteobacteria</taxon>
        <taxon>Oceanospirillales</taxon>
        <taxon>Endozoicomonadaceae</taxon>
        <taxon>Candidatus Endonucleibacter</taxon>
    </lineage>
</organism>
<proteinExistence type="predicted"/>